<dbReference type="RefSeq" id="XP_022142752.1">
    <property type="nucleotide sequence ID" value="XM_022287060.1"/>
</dbReference>
<feature type="compositionally biased region" description="Gly residues" evidence="4">
    <location>
        <begin position="16"/>
        <end position="28"/>
    </location>
</feature>
<gene>
    <name evidence="6 7" type="primary">LOC111012794</name>
</gene>
<dbReference type="GeneID" id="111012794"/>
<dbReference type="OrthoDB" id="1926221at2759"/>
<dbReference type="KEGG" id="mcha:111012794"/>
<keyword evidence="1" id="KW-0678">Repressor</keyword>
<dbReference type="Proteomes" id="UP000504603">
    <property type="component" value="Unplaced"/>
</dbReference>
<accession>A0A6J1CNR7</accession>
<evidence type="ECO:0000256" key="2">
    <source>
        <dbReference type="ARBA" id="ARBA00023015"/>
    </source>
</evidence>
<keyword evidence="2" id="KW-0805">Transcription regulation</keyword>
<keyword evidence="5" id="KW-1185">Reference proteome</keyword>
<reference evidence="6 7" key="1">
    <citation type="submission" date="2025-04" db="UniProtKB">
        <authorList>
            <consortium name="RefSeq"/>
        </authorList>
    </citation>
    <scope>IDENTIFICATION</scope>
    <source>
        <strain evidence="6 7">OHB3-1</strain>
    </source>
</reference>
<feature type="compositionally biased region" description="Basic residues" evidence="4">
    <location>
        <begin position="31"/>
        <end position="41"/>
    </location>
</feature>
<evidence type="ECO:0000313" key="5">
    <source>
        <dbReference type="Proteomes" id="UP000504603"/>
    </source>
</evidence>
<feature type="region of interest" description="Disordered" evidence="4">
    <location>
        <begin position="1"/>
        <end position="53"/>
    </location>
</feature>
<evidence type="ECO:0000256" key="3">
    <source>
        <dbReference type="ARBA" id="ARBA00023163"/>
    </source>
</evidence>
<sequence length="415" mass="45178">MAHDEDQAHNSAVGDGSLGFGVIGGGNGKYSNRKSKQRRAPQRGLGVAQLEKIRLEEQQKKNAPAIFSPPSSLSSAKTSCKLSVSAPNLHPMKQSSSSVPLTSASPASFSPSNFVFRSPLTSRNIDDPNMGNCSPVVRLNNGGFETEWSDMPVLGQREVHKPWNPLDFNLQKDDSVFDSNLAFRSNFGLPNESNLEWPSSGQHQLSSSAGVDVSSMSLLNFLTEPPSNQSYYGNCTPVWPERLGMKRPYSFFMDNPAGPSFNCRPPMAAPMRSDESASCSNICLYSYPFLGEGPSCSSSSSEPNSKKNMKGNAFKGDMLTLSTPATMWMCQSSKLKHLSVHAVDSNHEFADIVSLPLQGGIEIPTCPHPEPSWSNRLQPYYRFFPPLTAQSGQASPKTLGRFNVEDGSVDLNLKL</sequence>
<dbReference type="GO" id="GO:0003700">
    <property type="term" value="F:DNA-binding transcription factor activity"/>
    <property type="evidence" value="ECO:0007669"/>
    <property type="project" value="InterPro"/>
</dbReference>
<evidence type="ECO:0000313" key="6">
    <source>
        <dbReference type="RefSeq" id="XP_022142752.1"/>
    </source>
</evidence>
<evidence type="ECO:0000313" key="7">
    <source>
        <dbReference type="RefSeq" id="XP_022142753.1"/>
    </source>
</evidence>
<dbReference type="InterPro" id="IPR040356">
    <property type="entry name" value="SPEAR"/>
</dbReference>
<proteinExistence type="predicted"/>
<protein>
    <submittedName>
        <fullName evidence="6 7">Uncharacterized protein LOC111012794 isoform X1</fullName>
    </submittedName>
</protein>
<name>A0A6J1CNR7_MOMCH</name>
<dbReference type="PANTHER" id="PTHR33388">
    <property type="entry name" value="OS01G0212500 PROTEIN"/>
    <property type="match status" value="1"/>
</dbReference>
<keyword evidence="3" id="KW-0804">Transcription</keyword>
<organism evidence="5 6">
    <name type="scientific">Momordica charantia</name>
    <name type="common">Bitter gourd</name>
    <name type="synonym">Balsam pear</name>
    <dbReference type="NCBI Taxonomy" id="3673"/>
    <lineage>
        <taxon>Eukaryota</taxon>
        <taxon>Viridiplantae</taxon>
        <taxon>Streptophyta</taxon>
        <taxon>Embryophyta</taxon>
        <taxon>Tracheophyta</taxon>
        <taxon>Spermatophyta</taxon>
        <taxon>Magnoliopsida</taxon>
        <taxon>eudicotyledons</taxon>
        <taxon>Gunneridae</taxon>
        <taxon>Pentapetalae</taxon>
        <taxon>rosids</taxon>
        <taxon>fabids</taxon>
        <taxon>Cucurbitales</taxon>
        <taxon>Cucurbitaceae</taxon>
        <taxon>Momordiceae</taxon>
        <taxon>Momordica</taxon>
    </lineage>
</organism>
<evidence type="ECO:0000256" key="1">
    <source>
        <dbReference type="ARBA" id="ARBA00022491"/>
    </source>
</evidence>
<dbReference type="AlphaFoldDB" id="A0A6J1CNR7"/>
<dbReference type="RefSeq" id="XP_022142753.1">
    <property type="nucleotide sequence ID" value="XM_022287061.1"/>
</dbReference>
<evidence type="ECO:0000256" key="4">
    <source>
        <dbReference type="SAM" id="MobiDB-lite"/>
    </source>
</evidence>
<dbReference type="PANTHER" id="PTHR33388:SF1">
    <property type="entry name" value="PROTEIN SPEAR2"/>
    <property type="match status" value="1"/>
</dbReference>